<dbReference type="SUPFAM" id="SSF110395">
    <property type="entry name" value="CutC-like"/>
    <property type="match status" value="1"/>
</dbReference>
<reference evidence="3" key="1">
    <citation type="submission" date="2021-04" db="EMBL/GenBank/DDBJ databases">
        <title>Genome based classification of Actinospica acidithermotolerans sp. nov., an actinobacterium isolated from an Indonesian hot spring.</title>
        <authorList>
            <person name="Kusuma A.B."/>
            <person name="Putra K.E."/>
            <person name="Nafisah S."/>
            <person name="Loh J."/>
            <person name="Nouioui I."/>
            <person name="Goodfellow M."/>
        </authorList>
    </citation>
    <scope>NUCLEOTIDE SEQUENCE</scope>
    <source>
        <strain evidence="3">DSM 45618</strain>
    </source>
</reference>
<dbReference type="GO" id="GO:0005507">
    <property type="term" value="F:copper ion binding"/>
    <property type="evidence" value="ECO:0007669"/>
    <property type="project" value="TreeGrafter"/>
</dbReference>
<keyword evidence="4" id="KW-1185">Reference proteome</keyword>
<dbReference type="Proteomes" id="UP000677913">
    <property type="component" value="Unassembled WGS sequence"/>
</dbReference>
<evidence type="ECO:0000256" key="1">
    <source>
        <dbReference type="ARBA" id="ARBA00007768"/>
    </source>
</evidence>
<gene>
    <name evidence="3" type="ORF">KGA66_05735</name>
</gene>
<dbReference type="AlphaFoldDB" id="A0A8J7WJL8"/>
<dbReference type="EMBL" id="JAGSXH010000012">
    <property type="protein sequence ID" value="MBS2962538.1"/>
    <property type="molecule type" value="Genomic_DNA"/>
</dbReference>
<dbReference type="InterPro" id="IPR036822">
    <property type="entry name" value="CutC-like_dom_sf"/>
</dbReference>
<dbReference type="PANTHER" id="PTHR12598:SF0">
    <property type="entry name" value="COPPER HOMEOSTASIS PROTEIN CUTC HOMOLOG"/>
    <property type="match status" value="1"/>
</dbReference>
<proteinExistence type="inferred from homology"/>
<dbReference type="Gene3D" id="3.20.20.380">
    <property type="entry name" value="Copper homeostasis (CutC) domain"/>
    <property type="match status" value="1"/>
</dbReference>
<dbReference type="RefSeq" id="WP_211465313.1">
    <property type="nucleotide sequence ID" value="NZ_JAGSXH010000012.1"/>
</dbReference>
<evidence type="ECO:0000313" key="3">
    <source>
        <dbReference type="EMBL" id="MBS2962538.1"/>
    </source>
</evidence>
<sequence length="239" mass="24400">MTKALLEVIALDATDARLAVEGGADRLELVSSMRSSGFNPSLEAFASIRAAVNVPLRVMIRSRDGFLAGGPGAASTLAASARQLREAGADQFVMGWLDPEGAVDMAALETVLGAAGGAPWTFHKAIDQAADREAVYAAIRTLPGLDTVLTSGGPFPAAQGIGTLAQEAAREAARPDGVTLLVGGGLRLEDVPALRTAGLSAFHIGTAARFGGDWNGPVDAELVASWRAALDEPLGEAAA</sequence>
<dbReference type="InterPro" id="IPR005627">
    <property type="entry name" value="CutC-like"/>
</dbReference>
<comment type="similarity">
    <text evidence="1">Belongs to the CutC family.</text>
</comment>
<evidence type="ECO:0000313" key="4">
    <source>
        <dbReference type="Proteomes" id="UP000677913"/>
    </source>
</evidence>
<accession>A0A8J7WJL8</accession>
<organism evidence="3 4">
    <name type="scientific">Actinocrinis puniceicyclus</name>
    <dbReference type="NCBI Taxonomy" id="977794"/>
    <lineage>
        <taxon>Bacteria</taxon>
        <taxon>Bacillati</taxon>
        <taxon>Actinomycetota</taxon>
        <taxon>Actinomycetes</taxon>
        <taxon>Catenulisporales</taxon>
        <taxon>Actinospicaceae</taxon>
        <taxon>Actinocrinis</taxon>
    </lineage>
</organism>
<name>A0A8J7WJL8_9ACTN</name>
<dbReference type="PANTHER" id="PTHR12598">
    <property type="entry name" value="COPPER HOMEOSTASIS PROTEIN CUTC"/>
    <property type="match status" value="1"/>
</dbReference>
<dbReference type="Pfam" id="PF03932">
    <property type="entry name" value="CutC"/>
    <property type="match status" value="1"/>
</dbReference>
<comment type="caution">
    <text evidence="3">The sequence shown here is derived from an EMBL/GenBank/DDBJ whole genome shotgun (WGS) entry which is preliminary data.</text>
</comment>
<protein>
    <recommendedName>
        <fullName evidence="2">Copper homeostasis protein cutC homolog</fullName>
    </recommendedName>
</protein>
<evidence type="ECO:0000256" key="2">
    <source>
        <dbReference type="ARBA" id="ARBA00019014"/>
    </source>
</evidence>